<proteinExistence type="predicted"/>
<organism evidence="1 2">
    <name type="scientific">Methanothermobacter marburgensis (strain ATCC BAA-927 / DSM 2133 / JCM 14651 / NBRC 100331 / OCM 82 / Marburg)</name>
    <name type="common">Methanobacterium thermoautotrophicum</name>
    <dbReference type="NCBI Taxonomy" id="79929"/>
    <lineage>
        <taxon>Archaea</taxon>
        <taxon>Methanobacteriati</taxon>
        <taxon>Methanobacteriota</taxon>
        <taxon>Methanomada group</taxon>
        <taxon>Methanobacteria</taxon>
        <taxon>Methanobacteriales</taxon>
        <taxon>Methanobacteriaceae</taxon>
        <taxon>Methanothermobacter</taxon>
    </lineage>
</organism>
<dbReference type="GeneID" id="9705362"/>
<name>D9PYD4_METTM</name>
<evidence type="ECO:0000313" key="1">
    <source>
        <dbReference type="EMBL" id="ADL59232.1"/>
    </source>
</evidence>
<sequence length="109" mass="12946">MVLHGWPHYWTGHRYSDWHYLESWISDDTQTHLDEGVEYTEPLNGTAIISYKNTCSQLNLSDVEENPSFLKERRVWVDGIIFRKYEFESINRTVTLGTQRIPRARLRAC</sequence>
<reference evidence="1 2" key="2">
    <citation type="journal article" date="2010" name="J. Bacteriol.">
        <title>Complete genome sequence of Methanothermobacter marburgensis, a methanoarchaeon model organism.</title>
        <authorList>
            <person name="Liesegang H."/>
            <person name="Kaster A.K."/>
            <person name="Wiezer A."/>
            <person name="Goenrich M."/>
            <person name="Wollherr A."/>
            <person name="Seedorf H."/>
            <person name="Gottschalk G."/>
            <person name="Thauer R.K."/>
        </authorList>
    </citation>
    <scope>NUCLEOTIDE SEQUENCE [LARGE SCALE GENOMIC DNA]</scope>
    <source>
        <strain evidence="2">ATCC BAA-927 / DSM 2133 / JCM 14651 / NBRC 100331 / OCM 82 / Marburg</strain>
    </source>
</reference>
<dbReference type="PaxDb" id="79929-MTBMA_c16530"/>
<dbReference type="KEGG" id="mmg:MTBMA_c16530"/>
<dbReference type="AlphaFoldDB" id="D9PYD4"/>
<keyword evidence="2" id="KW-1185">Reference proteome</keyword>
<dbReference type="GeneID" id="41327215"/>
<dbReference type="RefSeq" id="WP_013296442.1">
    <property type="nucleotide sequence ID" value="NC_014408.1"/>
</dbReference>
<protein>
    <submittedName>
        <fullName evidence="1">Uncharacterized protein</fullName>
    </submittedName>
</protein>
<gene>
    <name evidence="1" type="ordered locus">MTBMA_c16530</name>
</gene>
<dbReference type="Proteomes" id="UP000000345">
    <property type="component" value="Chromosome"/>
</dbReference>
<accession>D9PYD4</accession>
<dbReference type="HOGENOM" id="CLU_2177920_0_0_2"/>
<evidence type="ECO:0000313" key="2">
    <source>
        <dbReference type="Proteomes" id="UP000000345"/>
    </source>
</evidence>
<reference key="1">
    <citation type="submission" date="2009-08" db="EMBL/GenBank/DDBJ databases">
        <title>The genome sequence of Methanothermobacter marburgensis.</title>
        <authorList>
            <person name="Kaster A."/>
            <person name="Seedorf H."/>
            <person name="Goenrich M."/>
            <person name="Wiezer A."/>
            <person name="Liesegang H."/>
            <person name="Thauer R."/>
            <person name="Gottschalk G."/>
        </authorList>
    </citation>
    <scope>NUCLEOTIDE SEQUENCE</scope>
    <source>
        <strain>Marburg</strain>
    </source>
</reference>
<dbReference type="EMBL" id="CP001710">
    <property type="protein sequence ID" value="ADL59232.1"/>
    <property type="molecule type" value="Genomic_DNA"/>
</dbReference>